<gene>
    <name evidence="1" type="ORF">HPB49_022499</name>
</gene>
<dbReference type="EMBL" id="CM023475">
    <property type="protein sequence ID" value="KAH7946276.1"/>
    <property type="molecule type" value="Genomic_DNA"/>
</dbReference>
<evidence type="ECO:0000313" key="1">
    <source>
        <dbReference type="EMBL" id="KAH7946276.1"/>
    </source>
</evidence>
<proteinExistence type="predicted"/>
<evidence type="ECO:0000313" key="2">
    <source>
        <dbReference type="Proteomes" id="UP000821865"/>
    </source>
</evidence>
<keyword evidence="2" id="KW-1185">Reference proteome</keyword>
<sequence>MAGAHVKHVRTASRCDANLYFFLSRSLLGCLCLFLFLCLRLSLLTVPVEKRVAIITIERNTGVACKRMPFPIVQASAVTIHKSQGATYTDVVYKYNHKYPQKLVYVALSRCTDVDRLFLTNPAGDFNSYHGNENVCRQLIDEFHRLDKHHLPTITKSVLQDLRKNKRHFILAEMSVPFRNTVKTSRTTTSYVRRIFSVSPKHGPMYVVTWTASRS</sequence>
<protein>
    <submittedName>
        <fullName evidence="1">Uncharacterized protein</fullName>
    </submittedName>
</protein>
<dbReference type="Proteomes" id="UP000821865">
    <property type="component" value="Chromosome 6"/>
</dbReference>
<organism evidence="1 2">
    <name type="scientific">Dermacentor silvarum</name>
    <name type="common">Tick</name>
    <dbReference type="NCBI Taxonomy" id="543639"/>
    <lineage>
        <taxon>Eukaryota</taxon>
        <taxon>Metazoa</taxon>
        <taxon>Ecdysozoa</taxon>
        <taxon>Arthropoda</taxon>
        <taxon>Chelicerata</taxon>
        <taxon>Arachnida</taxon>
        <taxon>Acari</taxon>
        <taxon>Parasitiformes</taxon>
        <taxon>Ixodida</taxon>
        <taxon>Ixodoidea</taxon>
        <taxon>Ixodidae</taxon>
        <taxon>Rhipicephalinae</taxon>
        <taxon>Dermacentor</taxon>
    </lineage>
</organism>
<comment type="caution">
    <text evidence="1">The sequence shown here is derived from an EMBL/GenBank/DDBJ whole genome shotgun (WGS) entry which is preliminary data.</text>
</comment>
<reference evidence="1" key="1">
    <citation type="submission" date="2020-05" db="EMBL/GenBank/DDBJ databases">
        <title>Large-scale comparative analyses of tick genomes elucidate their genetic diversity and vector capacities.</title>
        <authorList>
            <person name="Jia N."/>
            <person name="Wang J."/>
            <person name="Shi W."/>
            <person name="Du L."/>
            <person name="Sun Y."/>
            <person name="Zhan W."/>
            <person name="Jiang J."/>
            <person name="Wang Q."/>
            <person name="Zhang B."/>
            <person name="Ji P."/>
            <person name="Sakyi L.B."/>
            <person name="Cui X."/>
            <person name="Yuan T."/>
            <person name="Jiang B."/>
            <person name="Yang W."/>
            <person name="Lam T.T.-Y."/>
            <person name="Chang Q."/>
            <person name="Ding S."/>
            <person name="Wang X."/>
            <person name="Zhu J."/>
            <person name="Ruan X."/>
            <person name="Zhao L."/>
            <person name="Wei J."/>
            <person name="Que T."/>
            <person name="Du C."/>
            <person name="Cheng J."/>
            <person name="Dai P."/>
            <person name="Han X."/>
            <person name="Huang E."/>
            <person name="Gao Y."/>
            <person name="Liu J."/>
            <person name="Shao H."/>
            <person name="Ye R."/>
            <person name="Li L."/>
            <person name="Wei W."/>
            <person name="Wang X."/>
            <person name="Wang C."/>
            <person name="Yang T."/>
            <person name="Huo Q."/>
            <person name="Li W."/>
            <person name="Guo W."/>
            <person name="Chen H."/>
            <person name="Zhou L."/>
            <person name="Ni X."/>
            <person name="Tian J."/>
            <person name="Zhou Y."/>
            <person name="Sheng Y."/>
            <person name="Liu T."/>
            <person name="Pan Y."/>
            <person name="Xia L."/>
            <person name="Li J."/>
            <person name="Zhao F."/>
            <person name="Cao W."/>
        </authorList>
    </citation>
    <scope>NUCLEOTIDE SEQUENCE</scope>
    <source>
        <strain evidence="1">Dsil-2018</strain>
    </source>
</reference>
<name>A0ACB8CMS8_DERSI</name>
<accession>A0ACB8CMS8</accession>